<accession>W0RE18</accession>
<dbReference type="HOGENOM" id="CLU_2000614_0_0_0"/>
<sequence length="124" mass="12789">MGPLSSSIGRRGFVTAAVATLVAGASACYGKGKNAPEPVARTTVRVVNQGFLDRNIYVVRGSERVRLGTVSGNSTQVLTIPASIVQSLMTLRFIADPIGGRTPPASEEISVAPGDQVVLTIPPG</sequence>
<reference evidence="1 2" key="1">
    <citation type="journal article" date="2014" name="Genome Announc.">
        <title>Genome Sequence and Methylome of Soil Bacterium Gemmatirosa kalamazoonensis KBS708T, a Member of the Rarely Cultivated Gemmatimonadetes Phylum.</title>
        <authorList>
            <person name="Debruyn J.M."/>
            <person name="Radosevich M."/>
            <person name="Wommack K.E."/>
            <person name="Polson S.W."/>
            <person name="Hauser L.J."/>
            <person name="Fawaz M.N."/>
            <person name="Korlach J."/>
            <person name="Tsai Y.C."/>
        </authorList>
    </citation>
    <scope>NUCLEOTIDE SEQUENCE [LARGE SCALE GENOMIC DNA]</scope>
    <source>
        <strain evidence="1 2">KBS708</strain>
    </source>
</reference>
<dbReference type="InParanoid" id="W0RE18"/>
<dbReference type="EMBL" id="CP007128">
    <property type="protein sequence ID" value="AHG87628.1"/>
    <property type="molecule type" value="Genomic_DNA"/>
</dbReference>
<protein>
    <submittedName>
        <fullName evidence="1">Uncharacterized protein</fullName>
    </submittedName>
</protein>
<gene>
    <name evidence="1" type="ORF">J421_0091</name>
</gene>
<proteinExistence type="predicted"/>
<dbReference type="OrthoDB" id="5383237at2"/>
<evidence type="ECO:0000313" key="1">
    <source>
        <dbReference type="EMBL" id="AHG87628.1"/>
    </source>
</evidence>
<dbReference type="RefSeq" id="WP_025409186.1">
    <property type="nucleotide sequence ID" value="NZ_CP007128.1"/>
</dbReference>
<dbReference type="STRING" id="861299.J421_0091"/>
<name>W0RE18_9BACT</name>
<dbReference type="KEGG" id="gba:J421_0091"/>
<dbReference type="AlphaFoldDB" id="W0RE18"/>
<evidence type="ECO:0000313" key="2">
    <source>
        <dbReference type="Proteomes" id="UP000019151"/>
    </source>
</evidence>
<dbReference type="Proteomes" id="UP000019151">
    <property type="component" value="Chromosome"/>
</dbReference>
<dbReference type="eggNOG" id="ENOG502ZJD7">
    <property type="taxonomic scope" value="Bacteria"/>
</dbReference>
<keyword evidence="2" id="KW-1185">Reference proteome</keyword>
<organism evidence="1 2">
    <name type="scientific">Gemmatirosa kalamazoonensis</name>
    <dbReference type="NCBI Taxonomy" id="861299"/>
    <lineage>
        <taxon>Bacteria</taxon>
        <taxon>Pseudomonadati</taxon>
        <taxon>Gemmatimonadota</taxon>
        <taxon>Gemmatimonadia</taxon>
        <taxon>Gemmatimonadales</taxon>
        <taxon>Gemmatimonadaceae</taxon>
        <taxon>Gemmatirosa</taxon>
    </lineage>
</organism>